<feature type="domain" description="UDP-N-acetylglucosamine 2-epimerase" evidence="1">
    <location>
        <begin position="31"/>
        <end position="359"/>
    </location>
</feature>
<dbReference type="InterPro" id="IPR003331">
    <property type="entry name" value="UDP_GlcNAc_Epimerase_2_dom"/>
</dbReference>
<evidence type="ECO:0000313" key="2">
    <source>
        <dbReference type="EMBL" id="ANV81167.1"/>
    </source>
</evidence>
<dbReference type="SUPFAM" id="SSF53756">
    <property type="entry name" value="UDP-Glycosyltransferase/glycogen phosphorylase"/>
    <property type="match status" value="1"/>
</dbReference>
<reference evidence="2" key="1">
    <citation type="submission" date="2014-11" db="EMBL/GenBank/DDBJ databases">
        <authorList>
            <person name="Zhu J."/>
            <person name="Qi W."/>
            <person name="Song R."/>
        </authorList>
    </citation>
    <scope>NUCLEOTIDE SEQUENCE</scope>
</reference>
<dbReference type="Gene3D" id="3.40.50.2000">
    <property type="entry name" value="Glycogen Phosphorylase B"/>
    <property type="match status" value="2"/>
</dbReference>
<reference evidence="2" key="2">
    <citation type="journal article" date="2015" name="ISME J.">
        <title>A new class of marine Euryarchaeota group II from the Mediterranean deep chlorophyll maximum.</title>
        <authorList>
            <person name="Martin-Cuadrado A.B."/>
            <person name="Garcia-Heredia I."/>
            <person name="Molto A.G."/>
            <person name="Lopez-Ubeda R."/>
            <person name="Kimes N."/>
            <person name="Lopez-Garcia P."/>
            <person name="Moreira D."/>
            <person name="Rodriguez-Valera F."/>
        </authorList>
    </citation>
    <scope>NUCLEOTIDE SEQUENCE</scope>
</reference>
<accession>A0A1B1TFU0</accession>
<dbReference type="PANTHER" id="PTHR43174">
    <property type="entry name" value="UDP-N-ACETYLGLUCOSAMINE 2-EPIMERASE"/>
    <property type="match status" value="1"/>
</dbReference>
<proteinExistence type="predicted"/>
<name>A0A1B1TFU0_9ARCH</name>
<dbReference type="CDD" id="cd03786">
    <property type="entry name" value="GTB_UDP-GlcNAc_2-Epimerase"/>
    <property type="match status" value="1"/>
</dbReference>
<dbReference type="NCBIfam" id="TIGR00236">
    <property type="entry name" value="wecB"/>
    <property type="match status" value="1"/>
</dbReference>
<sequence>MTKPIILVVGARPNFMKIAPIYAELASRGQPLILLHTGQHYDDNMSKVFFDDLGMPKPDIYLGIGSGSHAYQTATVMIEFEKICQEKDPSMVVVVGDVNSTVACSIVCAKLNIPCAHVEAGLRSFDREMPEEINRILTDSVANLLLTPSPDGDENLRAEGVAEERIVRVGNVMIDSLYSNLEKAKKSSVKSDFGLQEKYAILTLHRPSNVDDKENFAGIIGALEHIGKNIQIIFPMHPRTEKMAKSFSLYERIESIPNIVITGPVGYLDFVALMASSALALTDSGGLQEETTALGIPCITLRENTERPITVTEGTNTIVGCDPELIKKTAMDVLETGGKSGRIPELWDGKTSQRIADVLLQYISANGD</sequence>
<dbReference type="AlphaFoldDB" id="A0A1B1TFU0"/>
<dbReference type="PANTHER" id="PTHR43174:SF1">
    <property type="entry name" value="UDP-N-ACETYLGLUCOSAMINE 2-EPIMERASE"/>
    <property type="match status" value="1"/>
</dbReference>
<protein>
    <submittedName>
        <fullName evidence="2">UDP-N-acetylglucosamine 2-epimerase (WecB)</fullName>
    </submittedName>
</protein>
<evidence type="ECO:0000259" key="1">
    <source>
        <dbReference type="Pfam" id="PF02350"/>
    </source>
</evidence>
<dbReference type="Pfam" id="PF02350">
    <property type="entry name" value="Epimerase_2"/>
    <property type="match status" value="1"/>
</dbReference>
<organism evidence="2">
    <name type="scientific">uncultured Poseidoniia archaeon</name>
    <dbReference type="NCBI Taxonomy" id="1697135"/>
    <lineage>
        <taxon>Archaea</taxon>
        <taxon>Methanobacteriati</taxon>
        <taxon>Thermoplasmatota</taxon>
        <taxon>Candidatus Poseidoniia</taxon>
        <taxon>environmental samples</taxon>
    </lineage>
</organism>
<dbReference type="InterPro" id="IPR029767">
    <property type="entry name" value="WecB-like"/>
</dbReference>
<dbReference type="EMBL" id="KP211925">
    <property type="protein sequence ID" value="ANV81167.1"/>
    <property type="molecule type" value="Genomic_DNA"/>
</dbReference>